<evidence type="ECO:0000313" key="2">
    <source>
        <dbReference type="Proteomes" id="UP000189545"/>
    </source>
</evidence>
<gene>
    <name evidence="1" type="ORF">Sps_05158</name>
</gene>
<reference evidence="1 2" key="1">
    <citation type="submission" date="2016-03" db="EMBL/GenBank/DDBJ databases">
        <title>Complete genome sequence of Shewanella psychrophila WP2, a deep sea bacterium isolated from west Pacific sediment.</title>
        <authorList>
            <person name="Xu G."/>
            <person name="Jian H."/>
        </authorList>
    </citation>
    <scope>NUCLEOTIDE SEQUENCE [LARGE SCALE GENOMIC DNA]</scope>
    <source>
        <strain evidence="1 2">WP2</strain>
    </source>
</reference>
<dbReference type="KEGG" id="spsw:Sps_05158"/>
<accession>A0A1S6HXC8</accession>
<dbReference type="Proteomes" id="UP000189545">
    <property type="component" value="Chromosome"/>
</dbReference>
<evidence type="ECO:0000313" key="1">
    <source>
        <dbReference type="EMBL" id="AQS40227.1"/>
    </source>
</evidence>
<dbReference type="OrthoDB" id="9157451at2"/>
<dbReference type="EMBL" id="CP014782">
    <property type="protein sequence ID" value="AQS40227.1"/>
    <property type="molecule type" value="Genomic_DNA"/>
</dbReference>
<dbReference type="AlphaFoldDB" id="A0A1S6HXC8"/>
<sequence length="185" mass="21205">MKIEQSTVTKIKLTEIKDLDPVTVILENYAPGKGKIIIECYGESWSSYWGAMSGDSIEEFFVRIDHGYAANNLRYMESVIDDFEAITPLVRQRIITKRRQGSISALAARELFNQEDWTDLVPTHPYDDWLPPSLVDESDFKGLELEEISIPQKPNPDYQYLCRIIENVQQGLKLYIDSKPSKEAA</sequence>
<protein>
    <submittedName>
        <fullName evidence="1">Uncharacterized protein</fullName>
    </submittedName>
</protein>
<keyword evidence="2" id="KW-1185">Reference proteome</keyword>
<name>A0A1S6HXC8_9GAMM</name>
<dbReference type="RefSeq" id="WP_077755045.1">
    <property type="nucleotide sequence ID" value="NZ_CP014782.1"/>
</dbReference>
<dbReference type="Pfam" id="PF26211">
    <property type="entry name" value="Phage_phiTE_072"/>
    <property type="match status" value="1"/>
</dbReference>
<proteinExistence type="predicted"/>
<organism evidence="1 2">
    <name type="scientific">Shewanella psychrophila</name>
    <dbReference type="NCBI Taxonomy" id="225848"/>
    <lineage>
        <taxon>Bacteria</taxon>
        <taxon>Pseudomonadati</taxon>
        <taxon>Pseudomonadota</taxon>
        <taxon>Gammaproteobacteria</taxon>
        <taxon>Alteromonadales</taxon>
        <taxon>Shewanellaceae</taxon>
        <taxon>Shewanella</taxon>
    </lineage>
</organism>
<dbReference type="InterPro" id="IPR058701">
    <property type="entry name" value="PhiTE_072-like"/>
</dbReference>
<dbReference type="STRING" id="225848.Sps_05158"/>